<name>A0A8J7QMD3_9BACT</name>
<reference evidence="10" key="1">
    <citation type="submission" date="2021-03" db="EMBL/GenBank/DDBJ databases">
        <authorList>
            <person name="Wang G."/>
        </authorList>
    </citation>
    <scope>NUCLEOTIDE SEQUENCE</scope>
    <source>
        <strain evidence="10">KCTC 12899</strain>
    </source>
</reference>
<dbReference type="NCBIfam" id="NF037955">
    <property type="entry name" value="mfs"/>
    <property type="match status" value="1"/>
</dbReference>
<keyword evidence="3" id="KW-1003">Cell membrane</keyword>
<dbReference type="PIRSF" id="PIRSF004925">
    <property type="entry name" value="HcaT"/>
    <property type="match status" value="1"/>
</dbReference>
<dbReference type="RefSeq" id="WP_207860603.1">
    <property type="nucleotide sequence ID" value="NZ_JAFREP010000018.1"/>
</dbReference>
<dbReference type="InterPro" id="IPR020846">
    <property type="entry name" value="MFS_dom"/>
</dbReference>
<feature type="transmembrane region" description="Helical" evidence="8">
    <location>
        <begin position="258"/>
        <end position="277"/>
    </location>
</feature>
<gene>
    <name evidence="10" type="ORF">J3U88_19385</name>
</gene>
<dbReference type="GO" id="GO:0015528">
    <property type="term" value="F:lactose:proton symporter activity"/>
    <property type="evidence" value="ECO:0007669"/>
    <property type="project" value="TreeGrafter"/>
</dbReference>
<evidence type="ECO:0000256" key="4">
    <source>
        <dbReference type="ARBA" id="ARBA00022519"/>
    </source>
</evidence>
<dbReference type="InterPro" id="IPR036259">
    <property type="entry name" value="MFS_trans_sf"/>
</dbReference>
<dbReference type="EMBL" id="JAFREP010000018">
    <property type="protein sequence ID" value="MBO1320650.1"/>
    <property type="molecule type" value="Genomic_DNA"/>
</dbReference>
<keyword evidence="11" id="KW-1185">Reference proteome</keyword>
<organism evidence="10 11">
    <name type="scientific">Acanthopleuribacter pedis</name>
    <dbReference type="NCBI Taxonomy" id="442870"/>
    <lineage>
        <taxon>Bacteria</taxon>
        <taxon>Pseudomonadati</taxon>
        <taxon>Acidobacteriota</taxon>
        <taxon>Holophagae</taxon>
        <taxon>Acanthopleuribacterales</taxon>
        <taxon>Acanthopleuribacteraceae</taxon>
        <taxon>Acanthopleuribacter</taxon>
    </lineage>
</organism>
<proteinExistence type="predicted"/>
<feature type="transmembrane region" description="Helical" evidence="8">
    <location>
        <begin position="128"/>
        <end position="146"/>
    </location>
</feature>
<evidence type="ECO:0000256" key="1">
    <source>
        <dbReference type="ARBA" id="ARBA00004429"/>
    </source>
</evidence>
<keyword evidence="2" id="KW-0813">Transport</keyword>
<keyword evidence="4" id="KW-0997">Cell inner membrane</keyword>
<keyword evidence="5 8" id="KW-0812">Transmembrane</keyword>
<evidence type="ECO:0000256" key="8">
    <source>
        <dbReference type="SAM" id="Phobius"/>
    </source>
</evidence>
<evidence type="ECO:0000256" key="3">
    <source>
        <dbReference type="ARBA" id="ARBA00022475"/>
    </source>
</evidence>
<dbReference type="PANTHER" id="PTHR23522">
    <property type="entry name" value="BLL5896 PROTEIN"/>
    <property type="match status" value="1"/>
</dbReference>
<feature type="transmembrane region" description="Helical" evidence="8">
    <location>
        <begin position="64"/>
        <end position="82"/>
    </location>
</feature>
<sequence length="389" mass="43713">MSASYFTYFLLFGLILPFLSPVLIHQGYTKTETGMILSLFYFFSAVIPILGARLSDRFLSADRLMKFCAWTLVLVTAPLWYFSREPSWLYLLFFGIMGAARSPVVSLQDTLAMQVSKNDPRLFARRRLVGSIGFIVAAVLGGWAMDHYGLESFYPLLMLTTVMFALSTITLPTEQKADSRHPRAQFWQRLTPGFWLWIAAMSAHWLAFAPFHYGFSLFLEEVHIAPTLIGWYWSFGVIAEIVAFFTAGWFFRRWSYRHVLFMALGANLVRWLLIGIFDDPWLIAATQALHGIGFALYYSAAMQALAAFAGDHDRASFQGLFSSVVGGGASIIGNTLSGWIHEMSSMQMLFLIAVPLQALSIMLLWINPLNPSRDEDPSADAILPETQGS</sequence>
<feature type="transmembrane region" description="Helical" evidence="8">
    <location>
        <begin position="88"/>
        <end position="107"/>
    </location>
</feature>
<dbReference type="GO" id="GO:0005886">
    <property type="term" value="C:plasma membrane"/>
    <property type="evidence" value="ECO:0007669"/>
    <property type="project" value="UniProtKB-SubCell"/>
</dbReference>
<dbReference type="InterPro" id="IPR024989">
    <property type="entry name" value="MFS_assoc_dom"/>
</dbReference>
<comment type="caution">
    <text evidence="10">The sequence shown here is derived from an EMBL/GenBank/DDBJ whole genome shotgun (WGS) entry which is preliminary data.</text>
</comment>
<dbReference type="PROSITE" id="PS50850">
    <property type="entry name" value="MFS"/>
    <property type="match status" value="1"/>
</dbReference>
<feature type="transmembrane region" description="Helical" evidence="8">
    <location>
        <begin position="152"/>
        <end position="173"/>
    </location>
</feature>
<feature type="domain" description="Major facilitator superfamily (MFS) profile" evidence="9">
    <location>
        <begin position="153"/>
        <end position="389"/>
    </location>
</feature>
<evidence type="ECO:0000256" key="2">
    <source>
        <dbReference type="ARBA" id="ARBA00022448"/>
    </source>
</evidence>
<comment type="subcellular location">
    <subcellularLocation>
        <location evidence="1">Cell inner membrane</location>
        <topology evidence="1">Multi-pass membrane protein</topology>
    </subcellularLocation>
</comment>
<dbReference type="Pfam" id="PF12832">
    <property type="entry name" value="MFS_1_like"/>
    <property type="match status" value="1"/>
</dbReference>
<protein>
    <submittedName>
        <fullName evidence="10">MFS transporter</fullName>
    </submittedName>
</protein>
<evidence type="ECO:0000313" key="11">
    <source>
        <dbReference type="Proteomes" id="UP000664417"/>
    </source>
</evidence>
<dbReference type="SUPFAM" id="SSF103473">
    <property type="entry name" value="MFS general substrate transporter"/>
    <property type="match status" value="1"/>
</dbReference>
<feature type="transmembrane region" description="Helical" evidence="8">
    <location>
        <begin position="7"/>
        <end position="28"/>
    </location>
</feature>
<feature type="transmembrane region" description="Helical" evidence="8">
    <location>
        <begin position="346"/>
        <end position="366"/>
    </location>
</feature>
<evidence type="ECO:0000256" key="7">
    <source>
        <dbReference type="ARBA" id="ARBA00023136"/>
    </source>
</evidence>
<evidence type="ECO:0000313" key="10">
    <source>
        <dbReference type="EMBL" id="MBO1320650.1"/>
    </source>
</evidence>
<feature type="transmembrane region" description="Helical" evidence="8">
    <location>
        <begin position="320"/>
        <end position="340"/>
    </location>
</feature>
<dbReference type="GO" id="GO:0030395">
    <property type="term" value="F:lactose binding"/>
    <property type="evidence" value="ECO:0007669"/>
    <property type="project" value="TreeGrafter"/>
</dbReference>
<feature type="transmembrane region" description="Helical" evidence="8">
    <location>
        <begin position="194"/>
        <end position="219"/>
    </location>
</feature>
<dbReference type="InterPro" id="IPR026032">
    <property type="entry name" value="HcaT-like"/>
</dbReference>
<dbReference type="PANTHER" id="PTHR23522:SF10">
    <property type="entry name" value="3-PHENYLPROPIONIC ACID TRANSPORTER-RELATED"/>
    <property type="match status" value="1"/>
</dbReference>
<evidence type="ECO:0000256" key="5">
    <source>
        <dbReference type="ARBA" id="ARBA00022692"/>
    </source>
</evidence>
<evidence type="ECO:0000259" key="9">
    <source>
        <dbReference type="PROSITE" id="PS50850"/>
    </source>
</evidence>
<keyword evidence="7 8" id="KW-0472">Membrane</keyword>
<feature type="transmembrane region" description="Helical" evidence="8">
    <location>
        <begin position="34"/>
        <end position="52"/>
    </location>
</feature>
<feature type="transmembrane region" description="Helical" evidence="8">
    <location>
        <begin position="231"/>
        <end position="251"/>
    </location>
</feature>
<accession>A0A8J7QMD3</accession>
<keyword evidence="6 8" id="KW-1133">Transmembrane helix</keyword>
<dbReference type="Proteomes" id="UP000664417">
    <property type="component" value="Unassembled WGS sequence"/>
</dbReference>
<dbReference type="Gene3D" id="1.20.1250.20">
    <property type="entry name" value="MFS general substrate transporter like domains"/>
    <property type="match status" value="2"/>
</dbReference>
<evidence type="ECO:0000256" key="6">
    <source>
        <dbReference type="ARBA" id="ARBA00022989"/>
    </source>
</evidence>
<dbReference type="AlphaFoldDB" id="A0A8J7QMD3"/>